<dbReference type="SUPFAM" id="SSF55961">
    <property type="entry name" value="Bet v1-like"/>
    <property type="match status" value="1"/>
</dbReference>
<dbReference type="RefSeq" id="WP_377378756.1">
    <property type="nucleotide sequence ID" value="NZ_JBHSSW010000012.1"/>
</dbReference>
<gene>
    <name evidence="2" type="ORF">ACFQDM_10410</name>
</gene>
<feature type="transmembrane region" description="Helical" evidence="1">
    <location>
        <begin position="79"/>
        <end position="99"/>
    </location>
</feature>
<keyword evidence="1" id="KW-0812">Transmembrane</keyword>
<dbReference type="Proteomes" id="UP001596303">
    <property type="component" value="Unassembled WGS sequence"/>
</dbReference>
<dbReference type="EMBL" id="JBHSSW010000012">
    <property type="protein sequence ID" value="MFC6198496.1"/>
    <property type="molecule type" value="Genomic_DNA"/>
</dbReference>
<dbReference type="InterPro" id="IPR023393">
    <property type="entry name" value="START-like_dom_sf"/>
</dbReference>
<evidence type="ECO:0000256" key="1">
    <source>
        <dbReference type="SAM" id="Phobius"/>
    </source>
</evidence>
<reference evidence="3" key="1">
    <citation type="journal article" date="2019" name="Int. J. Syst. Evol. Microbiol.">
        <title>The Global Catalogue of Microorganisms (GCM) 10K type strain sequencing project: providing services to taxonomists for standard genome sequencing and annotation.</title>
        <authorList>
            <consortium name="The Broad Institute Genomics Platform"/>
            <consortium name="The Broad Institute Genome Sequencing Center for Infectious Disease"/>
            <person name="Wu L."/>
            <person name="Ma J."/>
        </authorList>
    </citation>
    <scope>NUCLEOTIDE SEQUENCE [LARGE SCALE GENOMIC DNA]</scope>
    <source>
        <strain evidence="3">CGMCC-1.15741</strain>
    </source>
</reference>
<feature type="transmembrane region" description="Helical" evidence="1">
    <location>
        <begin position="45"/>
        <end position="67"/>
    </location>
</feature>
<feature type="transmembrane region" description="Helical" evidence="1">
    <location>
        <begin position="18"/>
        <end position="39"/>
    </location>
</feature>
<sequence>MQNADETSGQWKWVGLRLIWVFLALLFVALTLNFLAYVIGEGVAALSISLTLLFGIPYILGALAAFLTAPNGKLGGRHYTFAPLMTVPLVLVVGGLILREGIVCIMMAFPLWIPMAFGGSLTVRKLQKMRAKRTTIASVFDANIIACVFALLLAIDLLHTPQTERFTVTRSVVLDAEAGEIWPHLLDLQDIQPAEGRWNFAQNVMQIPRPSTAVVQGQGIGAVRYAKWGSHIRFEEHITQWEDEQRLVWVFAFPDDSISRYTDPHISPDGDHLKILEGGYVLTPLPGGRTKLTLHTRYDAKTPINLYAALWGEIALGGIQSNILKIIEGRV</sequence>
<feature type="transmembrane region" description="Helical" evidence="1">
    <location>
        <begin position="105"/>
        <end position="123"/>
    </location>
</feature>
<keyword evidence="3" id="KW-1185">Reference proteome</keyword>
<keyword evidence="1" id="KW-0472">Membrane</keyword>
<name>A0ABW1S9Y2_9PROT</name>
<evidence type="ECO:0000313" key="2">
    <source>
        <dbReference type="EMBL" id="MFC6198496.1"/>
    </source>
</evidence>
<feature type="transmembrane region" description="Helical" evidence="1">
    <location>
        <begin position="135"/>
        <end position="155"/>
    </location>
</feature>
<protein>
    <recommendedName>
        <fullName evidence="4">SRPBCC family protein</fullName>
    </recommendedName>
</protein>
<organism evidence="2 3">
    <name type="scientific">Ponticaulis profundi</name>
    <dbReference type="NCBI Taxonomy" id="2665222"/>
    <lineage>
        <taxon>Bacteria</taxon>
        <taxon>Pseudomonadati</taxon>
        <taxon>Pseudomonadota</taxon>
        <taxon>Alphaproteobacteria</taxon>
        <taxon>Hyphomonadales</taxon>
        <taxon>Hyphomonadaceae</taxon>
        <taxon>Ponticaulis</taxon>
    </lineage>
</organism>
<keyword evidence="1" id="KW-1133">Transmembrane helix</keyword>
<comment type="caution">
    <text evidence="2">The sequence shown here is derived from an EMBL/GenBank/DDBJ whole genome shotgun (WGS) entry which is preliminary data.</text>
</comment>
<accession>A0ABW1S9Y2</accession>
<evidence type="ECO:0000313" key="3">
    <source>
        <dbReference type="Proteomes" id="UP001596303"/>
    </source>
</evidence>
<dbReference type="Gene3D" id="3.30.530.20">
    <property type="match status" value="1"/>
</dbReference>
<proteinExistence type="predicted"/>
<evidence type="ECO:0008006" key="4">
    <source>
        <dbReference type="Google" id="ProtNLM"/>
    </source>
</evidence>